<evidence type="ECO:0000313" key="3">
    <source>
        <dbReference type="Proteomes" id="UP000217199"/>
    </source>
</evidence>
<sequence>MSSSKGQDRRGPTTRSMSHVSAGGKVTKLPTRGRAPASPVPMPTTSSSQSRPGSSSQQSAKSIPVSQKAESSTTSDDDNKLNKAARGLLNRLEEMRKVVGVASRDYESKALQKKDFYSKKVRTLKGTLEVHEKECVNECVEGLMKVLTRRVPKEADIRSVLMLHYTANLHMTRAARKYINLAQGEFDLIRVHKDVHHDSYALINNLIDCISWLIELLEGKVQPPKETFNAQAYYLDLVKIMSKLKGLFRARMYLETKIMEKGGSMEEQFNNVSPEKWSPITGELNEMVEERLELKKIYRTLLVATSKDRTGMATNVKEAMDMMKIVPGILQKNPPKILEVDKMP</sequence>
<proteinExistence type="predicted"/>
<evidence type="ECO:0000256" key="1">
    <source>
        <dbReference type="SAM" id="MobiDB-lite"/>
    </source>
</evidence>
<organism evidence="2 3">
    <name type="scientific">Pyrrhoderma noxium</name>
    <dbReference type="NCBI Taxonomy" id="2282107"/>
    <lineage>
        <taxon>Eukaryota</taxon>
        <taxon>Fungi</taxon>
        <taxon>Dikarya</taxon>
        <taxon>Basidiomycota</taxon>
        <taxon>Agaricomycotina</taxon>
        <taxon>Agaricomycetes</taxon>
        <taxon>Hymenochaetales</taxon>
        <taxon>Hymenochaetaceae</taxon>
        <taxon>Pyrrhoderma</taxon>
    </lineage>
</organism>
<feature type="compositionally biased region" description="Low complexity" evidence="1">
    <location>
        <begin position="46"/>
        <end position="62"/>
    </location>
</feature>
<gene>
    <name evidence="2" type="ORF">PNOK_0337000</name>
</gene>
<evidence type="ECO:0000313" key="2">
    <source>
        <dbReference type="EMBL" id="PAV20743.1"/>
    </source>
</evidence>
<accession>A0A286UMB9</accession>
<dbReference type="Proteomes" id="UP000217199">
    <property type="component" value="Unassembled WGS sequence"/>
</dbReference>
<dbReference type="AlphaFoldDB" id="A0A286UMB9"/>
<name>A0A286UMB9_9AGAM</name>
<feature type="compositionally biased region" description="Basic and acidic residues" evidence="1">
    <location>
        <begin position="1"/>
        <end position="11"/>
    </location>
</feature>
<protein>
    <submittedName>
        <fullName evidence="2">Uncharacterized protein</fullName>
    </submittedName>
</protein>
<dbReference type="InParanoid" id="A0A286UMB9"/>
<feature type="compositionally biased region" description="Polar residues" evidence="1">
    <location>
        <begin position="64"/>
        <end position="74"/>
    </location>
</feature>
<reference evidence="2 3" key="1">
    <citation type="journal article" date="2017" name="Mol. Ecol.">
        <title>Comparative and population genomic landscape of Phellinus noxius: A hypervariable fungus causing root rot in trees.</title>
        <authorList>
            <person name="Chung C.L."/>
            <person name="Lee T.J."/>
            <person name="Akiba M."/>
            <person name="Lee H.H."/>
            <person name="Kuo T.H."/>
            <person name="Liu D."/>
            <person name="Ke H.M."/>
            <person name="Yokoi T."/>
            <person name="Roa M.B."/>
            <person name="Lu M.J."/>
            <person name="Chang Y.Y."/>
            <person name="Ann P.J."/>
            <person name="Tsai J.N."/>
            <person name="Chen C.Y."/>
            <person name="Tzean S.S."/>
            <person name="Ota Y."/>
            <person name="Hattori T."/>
            <person name="Sahashi N."/>
            <person name="Liou R.F."/>
            <person name="Kikuchi T."/>
            <person name="Tsai I.J."/>
        </authorList>
    </citation>
    <scope>NUCLEOTIDE SEQUENCE [LARGE SCALE GENOMIC DNA]</scope>
    <source>
        <strain evidence="2 3">FFPRI411160</strain>
    </source>
</reference>
<dbReference type="EMBL" id="NBII01000003">
    <property type="protein sequence ID" value="PAV20743.1"/>
    <property type="molecule type" value="Genomic_DNA"/>
</dbReference>
<feature type="region of interest" description="Disordered" evidence="1">
    <location>
        <begin position="1"/>
        <end position="82"/>
    </location>
</feature>
<keyword evidence="3" id="KW-1185">Reference proteome</keyword>
<comment type="caution">
    <text evidence="2">The sequence shown here is derived from an EMBL/GenBank/DDBJ whole genome shotgun (WGS) entry which is preliminary data.</text>
</comment>